<evidence type="ECO:0000313" key="3">
    <source>
        <dbReference type="Proteomes" id="UP000295620"/>
    </source>
</evidence>
<name>A0A4R6T1W9_9SPHI</name>
<feature type="region of interest" description="Disordered" evidence="1">
    <location>
        <begin position="85"/>
        <end position="105"/>
    </location>
</feature>
<keyword evidence="3" id="KW-1185">Reference proteome</keyword>
<gene>
    <name evidence="2" type="ORF">ATK78_0791</name>
</gene>
<dbReference type="EMBL" id="SNYC01000003">
    <property type="protein sequence ID" value="TDQ11668.1"/>
    <property type="molecule type" value="Genomic_DNA"/>
</dbReference>
<dbReference type="RefSeq" id="WP_133574720.1">
    <property type="nucleotide sequence ID" value="NZ_SNYC01000003.1"/>
</dbReference>
<sequence>MLRKFKDNLALTFVSSLLSAYETEELESGRRLISTIAGVYFVQKGIRDMGKNPVNGIQKLVLGGILLYTSASDLNKKITKKPKELSDIRKNQIQGNDPRSVPEFV</sequence>
<evidence type="ECO:0000313" key="2">
    <source>
        <dbReference type="EMBL" id="TDQ11668.1"/>
    </source>
</evidence>
<organism evidence="2 3">
    <name type="scientific">Pedobacter metabolipauper</name>
    <dbReference type="NCBI Taxonomy" id="425513"/>
    <lineage>
        <taxon>Bacteria</taxon>
        <taxon>Pseudomonadati</taxon>
        <taxon>Bacteroidota</taxon>
        <taxon>Sphingobacteriia</taxon>
        <taxon>Sphingobacteriales</taxon>
        <taxon>Sphingobacteriaceae</taxon>
        <taxon>Pedobacter</taxon>
    </lineage>
</organism>
<reference evidence="2 3" key="1">
    <citation type="submission" date="2019-03" db="EMBL/GenBank/DDBJ databases">
        <title>Genomic Encyclopedia of Archaeal and Bacterial Type Strains, Phase II (KMG-II): from individual species to whole genera.</title>
        <authorList>
            <person name="Goeker M."/>
        </authorList>
    </citation>
    <scope>NUCLEOTIDE SEQUENCE [LARGE SCALE GENOMIC DNA]</scope>
    <source>
        <strain evidence="2 3">DSM 19035</strain>
    </source>
</reference>
<accession>A0A4R6T1W9</accession>
<evidence type="ECO:0000256" key="1">
    <source>
        <dbReference type="SAM" id="MobiDB-lite"/>
    </source>
</evidence>
<proteinExistence type="predicted"/>
<protein>
    <submittedName>
        <fullName evidence="2">Uncharacterized protein</fullName>
    </submittedName>
</protein>
<dbReference type="AlphaFoldDB" id="A0A4R6T1W9"/>
<dbReference type="OrthoDB" id="772352at2"/>
<dbReference type="Proteomes" id="UP000295620">
    <property type="component" value="Unassembled WGS sequence"/>
</dbReference>
<comment type="caution">
    <text evidence="2">The sequence shown here is derived from an EMBL/GenBank/DDBJ whole genome shotgun (WGS) entry which is preliminary data.</text>
</comment>